<dbReference type="InterPro" id="IPR036689">
    <property type="entry name" value="ESAT-6-like_sf"/>
</dbReference>
<dbReference type="Proteomes" id="UP001500427">
    <property type="component" value="Unassembled WGS sequence"/>
</dbReference>
<accession>A0ABP9JJM3</accession>
<feature type="region of interest" description="Disordered" evidence="1">
    <location>
        <begin position="1"/>
        <end position="30"/>
    </location>
</feature>
<evidence type="ECO:0000313" key="3">
    <source>
        <dbReference type="Proteomes" id="UP001500427"/>
    </source>
</evidence>
<reference evidence="3" key="1">
    <citation type="journal article" date="2019" name="Int. J. Syst. Evol. Microbiol.">
        <title>The Global Catalogue of Microorganisms (GCM) 10K type strain sequencing project: providing services to taxonomists for standard genome sequencing and annotation.</title>
        <authorList>
            <consortium name="The Broad Institute Genomics Platform"/>
            <consortium name="The Broad Institute Genome Sequencing Center for Infectious Disease"/>
            <person name="Wu L."/>
            <person name="Ma J."/>
        </authorList>
    </citation>
    <scope>NUCLEOTIDE SEQUENCE [LARGE SCALE GENOMIC DNA]</scope>
    <source>
        <strain evidence="3">JCM 17687</strain>
    </source>
</reference>
<keyword evidence="3" id="KW-1185">Reference proteome</keyword>
<proteinExistence type="predicted"/>
<gene>
    <name evidence="2" type="ORF">GCM10023258_31160</name>
</gene>
<protein>
    <submittedName>
        <fullName evidence="2">Uncharacterized protein</fullName>
    </submittedName>
</protein>
<name>A0ABP9JJM3_9MICO</name>
<dbReference type="EMBL" id="BAABIW010000020">
    <property type="protein sequence ID" value="GAA5032314.1"/>
    <property type="molecule type" value="Genomic_DNA"/>
</dbReference>
<dbReference type="RefSeq" id="WP_345508423.1">
    <property type="nucleotide sequence ID" value="NZ_BAABIW010000020.1"/>
</dbReference>
<evidence type="ECO:0000313" key="2">
    <source>
        <dbReference type="EMBL" id="GAA5032314.1"/>
    </source>
</evidence>
<dbReference type="SUPFAM" id="SSF140453">
    <property type="entry name" value="EsxAB dimer-like"/>
    <property type="match status" value="1"/>
</dbReference>
<organism evidence="2 3">
    <name type="scientific">Terrabacter aeriphilus</name>
    <dbReference type="NCBI Taxonomy" id="515662"/>
    <lineage>
        <taxon>Bacteria</taxon>
        <taxon>Bacillati</taxon>
        <taxon>Actinomycetota</taxon>
        <taxon>Actinomycetes</taxon>
        <taxon>Micrococcales</taxon>
        <taxon>Intrasporangiaceae</taxon>
        <taxon>Terrabacter</taxon>
    </lineage>
</organism>
<evidence type="ECO:0000256" key="1">
    <source>
        <dbReference type="SAM" id="MobiDB-lite"/>
    </source>
</evidence>
<comment type="caution">
    <text evidence="2">The sequence shown here is derived from an EMBL/GenBank/DDBJ whole genome shotgun (WGS) entry which is preliminary data.</text>
</comment>
<sequence length="940" mass="96255">MSHPAEAAHDPPGPVAGAQALPTPTGRPEELRSGARAVARVAARARATPTLRGELAPRLGAVWTGDAATAAVDEAAALAGRARAVVDALPAAAHALLAYAGTLEGVIARVRSVQRRWDAADEAHERAVAALTGGAAPVTGPLVEEHRRRLDDEHRAARARLRRAHEEELDLLRSAGLRCASAIAAATDRTLPWPLDPTATRVRGAVTGGLPFADGVVAARDARESALGDAAALRRVLGGPPDAAASAALSARLRAHRGDALHAQALLAELGANGLGAAVTELTAAGPATDVDAVREVLGLLGSLLVSAMQPLTARLPAAGQPVAGQPVTDPRTRDQLASGAALLADELVAGLGTVHTGAGGRSRAVGGWLLGQLLVGARASGDRRPLPARFVRRAAAAVAAAEVAETRDDDVGLRRGTTLRPDGSDVFASWFADADRTGDALHVVLGEVTDEPGAAAALLAEPLPDVGGLGAALANSRGDRLTVGEHLVRRWVVVEAGGTETHHGLQLATDDDLDRLLTGLTGLAASSAAPATAAVATGGVGPGLAAAVRARLVLEVSRTSAHAVREASSTALYAAGTATLEPTVVTWLAAMRANVDRALAAPPGTIDHGAYVAPTANGPQPLLDADELAGVVAALAVETGTGLHARDPASAYDLLLDGELAATRRSLSQGGSPAADLARLGFLDRAAAAALVDVARAQDELDRAAWQGLAEAKGVALALRVDPVAGLRTVIGTYATGGTMRTAADDLAVAVVCSDVELDQTLRDDGRRLALVGRVLALPGIGPVASVTAALDRGAARAPALPTAPQLRAAREAEIRAAWDALRDEGSLRRVEDAARRGAARDPGRLGVAAGRDGRLPELDRLPRGRSSTTKLVESEAQLRTLLRDLTRGAKRVDAGHYPGLRFLRPDGVEVRFREASTSGGATIDLTFSDGTWKKVHIR</sequence>